<dbReference type="SUPFAM" id="SSF51197">
    <property type="entry name" value="Clavaminate synthase-like"/>
    <property type="match status" value="1"/>
</dbReference>
<sequence length="543" mass="60756">MPLPTNGQSSKRPNIVMTPLFERVLAQDEDASRIQQQYADLQAATEQLRAKCGLFREKPPSNNSPASNLKRKASDHPLDGLESIEENEPTAGDLLARLSNELRDELSNVTPNETIHLCGFGPLQALASRPFEVWELAREKLHTWPYSRVPVCWRRLLEDATLAKVARMLILRAVAVEGLTSKRRMISASERQNATTSPDRWFADVVRELDVGMSMSGTPGRRSTFEHAFRKLEKLLPQDAVPQVASNFGIERPNKIQLGSPTAHENEPLTFEAFQSHLDHKTTPLIIPGALEHWPASTEWQNPNYFLGRTLGGHRVVPIELGKMYTDAEWSQRLMPFHEFLTNYLLPANPDEIGYLAQHDLFSQIPSLRSDFSIPDYCYTTPPPPTGAVSHTSGLGTTPQLDEPQLNVWFGPKGTKTPLHTDPYHNILCQVVGYKFVLLFPPSDTGKLYPRGENENGVSMANTSQLDVSSMCPRELLFRSGSSSPTDSVTGARCDLFERFPAFAGTDHLEAILGPGESLYVPLGWWHYVESLTTSISVSFWWN</sequence>
<protein>
    <recommendedName>
        <fullName evidence="2">JmjC domain-containing protein</fullName>
    </recommendedName>
</protein>
<proteinExistence type="predicted"/>
<evidence type="ECO:0000313" key="3">
    <source>
        <dbReference type="EMBL" id="KAK5175651.1"/>
    </source>
</evidence>
<dbReference type="Pfam" id="PF13621">
    <property type="entry name" value="Cupin_8"/>
    <property type="match status" value="1"/>
</dbReference>
<dbReference type="EMBL" id="JAVRRT010000001">
    <property type="protein sequence ID" value="KAK5175651.1"/>
    <property type="molecule type" value="Genomic_DNA"/>
</dbReference>
<dbReference type="PANTHER" id="PTHR12461">
    <property type="entry name" value="HYPOXIA-INDUCIBLE FACTOR 1 ALPHA INHIBITOR-RELATED"/>
    <property type="match status" value="1"/>
</dbReference>
<dbReference type="Gene3D" id="2.60.120.650">
    <property type="entry name" value="Cupin"/>
    <property type="match status" value="1"/>
</dbReference>
<evidence type="ECO:0000313" key="4">
    <source>
        <dbReference type="Proteomes" id="UP001337655"/>
    </source>
</evidence>
<reference evidence="3 4" key="1">
    <citation type="submission" date="2023-08" db="EMBL/GenBank/DDBJ databases">
        <title>Black Yeasts Isolated from many extreme environments.</title>
        <authorList>
            <person name="Coleine C."/>
            <person name="Stajich J.E."/>
            <person name="Selbmann L."/>
        </authorList>
    </citation>
    <scope>NUCLEOTIDE SEQUENCE [LARGE SCALE GENOMIC DNA]</scope>
    <source>
        <strain evidence="3 4">CCFEE 5935</strain>
    </source>
</reference>
<dbReference type="PANTHER" id="PTHR12461:SF101">
    <property type="entry name" value="TRNA WYBUTOSINE-SYNTHESIZING PROTEIN 4"/>
    <property type="match status" value="1"/>
</dbReference>
<dbReference type="GeneID" id="89922140"/>
<comment type="caution">
    <text evidence="3">The sequence shown here is derived from an EMBL/GenBank/DDBJ whole genome shotgun (WGS) entry which is preliminary data.</text>
</comment>
<dbReference type="Proteomes" id="UP001337655">
    <property type="component" value="Unassembled WGS sequence"/>
</dbReference>
<feature type="region of interest" description="Disordered" evidence="1">
    <location>
        <begin position="55"/>
        <end position="86"/>
    </location>
</feature>
<gene>
    <name evidence="3" type="ORF">LTR77_000790</name>
</gene>
<dbReference type="RefSeq" id="XP_064664289.1">
    <property type="nucleotide sequence ID" value="XM_064798055.1"/>
</dbReference>
<dbReference type="InterPro" id="IPR003347">
    <property type="entry name" value="JmjC_dom"/>
</dbReference>
<dbReference type="SMART" id="SM00558">
    <property type="entry name" value="JmjC"/>
    <property type="match status" value="1"/>
</dbReference>
<name>A0AAV9PPB5_9PEZI</name>
<dbReference type="PROSITE" id="PS51184">
    <property type="entry name" value="JMJC"/>
    <property type="match status" value="1"/>
</dbReference>
<dbReference type="InterPro" id="IPR041667">
    <property type="entry name" value="Cupin_8"/>
</dbReference>
<accession>A0AAV9PPB5</accession>
<dbReference type="AlphaFoldDB" id="A0AAV9PPB5"/>
<feature type="domain" description="JmjC" evidence="2">
    <location>
        <begin position="354"/>
        <end position="543"/>
    </location>
</feature>
<keyword evidence="4" id="KW-1185">Reference proteome</keyword>
<evidence type="ECO:0000259" key="2">
    <source>
        <dbReference type="PROSITE" id="PS51184"/>
    </source>
</evidence>
<evidence type="ECO:0000256" key="1">
    <source>
        <dbReference type="SAM" id="MobiDB-lite"/>
    </source>
</evidence>
<organism evidence="3 4">
    <name type="scientific">Saxophila tyrrhenica</name>
    <dbReference type="NCBI Taxonomy" id="1690608"/>
    <lineage>
        <taxon>Eukaryota</taxon>
        <taxon>Fungi</taxon>
        <taxon>Dikarya</taxon>
        <taxon>Ascomycota</taxon>
        <taxon>Pezizomycotina</taxon>
        <taxon>Dothideomycetes</taxon>
        <taxon>Dothideomycetidae</taxon>
        <taxon>Mycosphaerellales</taxon>
        <taxon>Extremaceae</taxon>
        <taxon>Saxophila</taxon>
    </lineage>
</organism>